<dbReference type="SUPFAM" id="SSF51905">
    <property type="entry name" value="FAD/NAD(P)-binding domain"/>
    <property type="match status" value="1"/>
</dbReference>
<dbReference type="KEGG" id="vta:B1740"/>
<dbReference type="RefSeq" id="WP_102525368.1">
    <property type="nucleotide sequence ID" value="NZ_LT960612.1"/>
</dbReference>
<proteinExistence type="predicted"/>
<dbReference type="Pfam" id="PF01266">
    <property type="entry name" value="DAO"/>
    <property type="match status" value="1"/>
</dbReference>
<organism evidence="3 4">
    <name type="scientific">Vibrio tapetis subsp. tapetis</name>
    <dbReference type="NCBI Taxonomy" id="1671868"/>
    <lineage>
        <taxon>Bacteria</taxon>
        <taxon>Pseudomonadati</taxon>
        <taxon>Pseudomonadota</taxon>
        <taxon>Gammaproteobacteria</taxon>
        <taxon>Vibrionales</taxon>
        <taxon>Vibrionaceae</taxon>
        <taxon>Vibrio</taxon>
    </lineage>
</organism>
<gene>
    <name evidence="3" type="ORF">VTAP4600_B1740</name>
</gene>
<name>A0A2N8ZN60_9VIBR</name>
<sequence>MTTVSDQIKPIEIAVVGGGISGATAALTLAEMGLNVTVFERNTSLVSGPPICHLHAGGNLYREISEQQCLTLLRQSIDTVKLFKHTLNIRPTVIAVPKSDPGEADAIIPRLKVVKASYQTLVDQDDSNEVLGDPSNYYRLYTKEQLLALQKKIQPANPESFDDWMIPFSQHANLEKLKYPVVAVQEYGWSVFRLSASANLALEQLSNCQLHLNTAVNEIEKIGAEWRIKFSQANGQQAESHFDYLINACGFETGVVDDWAQAPRQRLVEFKAAYVTQWAECNQEWPEVIFHGPRGTPQGMAQLTPYPNGTFQLHGMTEDITLFRDGLVSSSTHSSQPELPSLLHRKVKQGWTTAEFELRTNNAIEHMAQFIPDFAQALGEGKPLFGAQQIPGDNVTLRAADVSFSGESYARMEVVKGSSALDASNKIVDHMVNNGLIIKQDVLPMEYKITLSLAAKQVEKKAEDLARLRGYPVALAQIPKTN</sequence>
<accession>A0A2N8ZN60</accession>
<dbReference type="OrthoDB" id="1401001at2"/>
<dbReference type="EMBL" id="LT960612">
    <property type="protein sequence ID" value="SON53351.1"/>
    <property type="molecule type" value="Genomic_DNA"/>
</dbReference>
<evidence type="ECO:0000313" key="4">
    <source>
        <dbReference type="Proteomes" id="UP000235828"/>
    </source>
</evidence>
<dbReference type="Gene3D" id="3.50.50.60">
    <property type="entry name" value="FAD/NAD(P)-binding domain"/>
    <property type="match status" value="1"/>
</dbReference>
<dbReference type="Proteomes" id="UP000235828">
    <property type="component" value="Chromosome B"/>
</dbReference>
<evidence type="ECO:0000259" key="2">
    <source>
        <dbReference type="Pfam" id="PF01266"/>
    </source>
</evidence>
<dbReference type="GO" id="GO:0016491">
    <property type="term" value="F:oxidoreductase activity"/>
    <property type="evidence" value="ECO:0007669"/>
    <property type="project" value="UniProtKB-KW"/>
</dbReference>
<keyword evidence="4" id="KW-1185">Reference proteome</keyword>
<evidence type="ECO:0000256" key="1">
    <source>
        <dbReference type="ARBA" id="ARBA00023002"/>
    </source>
</evidence>
<dbReference type="AlphaFoldDB" id="A0A2N8ZN60"/>
<dbReference type="InterPro" id="IPR006076">
    <property type="entry name" value="FAD-dep_OxRdtase"/>
</dbReference>
<keyword evidence="1" id="KW-0560">Oxidoreductase</keyword>
<feature type="domain" description="FAD dependent oxidoreductase" evidence="2">
    <location>
        <begin position="13"/>
        <end position="333"/>
    </location>
</feature>
<evidence type="ECO:0000313" key="3">
    <source>
        <dbReference type="EMBL" id="SON53351.1"/>
    </source>
</evidence>
<protein>
    <recommendedName>
        <fullName evidence="2">FAD dependent oxidoreductase domain-containing protein</fullName>
    </recommendedName>
</protein>
<reference evidence="3 4" key="1">
    <citation type="submission" date="2017-10" db="EMBL/GenBank/DDBJ databases">
        <authorList>
            <person name="Banno H."/>
            <person name="Chua N.-H."/>
        </authorList>
    </citation>
    <scope>NUCLEOTIDE SEQUENCE [LARGE SCALE GENOMIC DNA]</scope>
    <source>
        <strain evidence="3">Vibrio tapetis CECT4600</strain>
    </source>
</reference>
<dbReference type="InterPro" id="IPR036188">
    <property type="entry name" value="FAD/NAD-bd_sf"/>
</dbReference>